<feature type="compositionally biased region" description="Low complexity" evidence="11">
    <location>
        <begin position="692"/>
        <end position="707"/>
    </location>
</feature>
<gene>
    <name evidence="13" type="ORF">A7C99_2972</name>
</gene>
<evidence type="ECO:0000313" key="14">
    <source>
        <dbReference type="Proteomes" id="UP000243015"/>
    </source>
</evidence>
<keyword evidence="5" id="KW-0967">Endosome</keyword>
<feature type="region of interest" description="Disordered" evidence="11">
    <location>
        <begin position="384"/>
        <end position="415"/>
    </location>
</feature>
<dbReference type="InterPro" id="IPR037917">
    <property type="entry name" value="Ypt35_PX"/>
</dbReference>
<evidence type="ECO:0000313" key="13">
    <source>
        <dbReference type="EMBL" id="OAL65871.1"/>
    </source>
</evidence>
<feature type="region of interest" description="Disordered" evidence="11">
    <location>
        <begin position="296"/>
        <end position="343"/>
    </location>
</feature>
<feature type="compositionally biased region" description="Acidic residues" evidence="11">
    <location>
        <begin position="595"/>
        <end position="639"/>
    </location>
</feature>
<feature type="compositionally biased region" description="Low complexity" evidence="11">
    <location>
        <begin position="386"/>
        <end position="397"/>
    </location>
</feature>
<comment type="subcellular location">
    <subcellularLocation>
        <location evidence="2">Endosome</location>
    </subcellularLocation>
    <subcellularLocation>
        <location evidence="1">Vacuole membrane</location>
        <topology evidence="1">Peripheral membrane protein</topology>
    </subcellularLocation>
</comment>
<evidence type="ECO:0000256" key="2">
    <source>
        <dbReference type="ARBA" id="ARBA00004177"/>
    </source>
</evidence>
<evidence type="ECO:0000256" key="6">
    <source>
        <dbReference type="ARBA" id="ARBA00023136"/>
    </source>
</evidence>
<dbReference type="Gene3D" id="3.30.1520.10">
    <property type="entry name" value="Phox-like domain"/>
    <property type="match status" value="1"/>
</dbReference>
<evidence type="ECO:0000256" key="9">
    <source>
        <dbReference type="ARBA" id="ARBA00033785"/>
    </source>
</evidence>
<evidence type="ECO:0000256" key="3">
    <source>
        <dbReference type="ARBA" id="ARBA00007426"/>
    </source>
</evidence>
<dbReference type="InterPro" id="IPR001683">
    <property type="entry name" value="PX_dom"/>
</dbReference>
<evidence type="ECO:0000256" key="10">
    <source>
        <dbReference type="SAM" id="Coils"/>
    </source>
</evidence>
<dbReference type="PROSITE" id="PS50195">
    <property type="entry name" value="PX"/>
    <property type="match status" value="1"/>
</dbReference>
<sequence>MLPQPLHVDSIGAETASAPRAGTPQSNPQTATPPYWKHSRNISHASHTSLDRSSGLITLEDHSEDPSCDKSKGLWAKNVTIDNYAVVKGQSGIGAYVVWICNIQTLEGASMVVRMRYSQFVDLRCKLAEAYPHCKKSLPVLPPKSALFKFNAKFLETRRQGLAYFLNLITPSPYYYLDKSWLITGTKQDLVQALGRQHHQQHQQQHDQAPPGFAEPPPPTSASPVLPPHQEHTHANTHQVIYAHDEPPPKRTKLHHSPPQVSGQLPLRARDAQGQSSVVARPHSLPQRHIQTQLVTIRSPRNGDDSPGTSAGGCLSFAKPDATTNSATRTSDSTLVRPTRASLRHPRSIQVDEGDMPLVQRAPGGGEDVDMQGVEATTKNEVHLKTPQGPTATTPAGGEKRSLRSHDGGTRPSKSELAMYFPNYEQILSLEPAKQEFLCAETTVTLVDDLAEPVTLDHEELKSSSLPQNPLENLHNAEVVDVGSFEGADGKDLLDEDTFFKAHRRLERQEKQLRNLEKERAQYEKTQLDHLLGELQGHDWLRVMGINGVTDSEKKLYEPKRDYFVGEVTALLEKFRAWKEEEKRRRIEREQALQAEEDEQSDSQEENENEDEDEAEEEEEEEDDDDEEQNEGEDEDESGIVEGSSERTSTTAIGSLPDPDDVDRLAAHQLYQEVISATKNKKLKIRKSNQTSQPVKQSKTQPQQQPTGNKGLDSSKPVATYIEPNPWPTGPFLSFFSKPHLREAALKKHKRGRTRMAFGKPLPEIEEASFRLPDEILTPEAIRAAQRRNRRMRREDGKPGNR</sequence>
<feature type="compositionally biased region" description="Basic and acidic residues" evidence="11">
    <location>
        <begin position="398"/>
        <end position="409"/>
    </location>
</feature>
<evidence type="ECO:0000256" key="7">
    <source>
        <dbReference type="ARBA" id="ARBA00033728"/>
    </source>
</evidence>
<feature type="region of interest" description="Disordered" evidence="11">
    <location>
        <begin position="193"/>
        <end position="231"/>
    </location>
</feature>
<dbReference type="GO" id="GO:0005774">
    <property type="term" value="C:vacuolar membrane"/>
    <property type="evidence" value="ECO:0007669"/>
    <property type="project" value="UniProtKB-SubCell"/>
</dbReference>
<dbReference type="InterPro" id="IPR036871">
    <property type="entry name" value="PX_dom_sf"/>
</dbReference>
<dbReference type="GO" id="GO:0010008">
    <property type="term" value="C:endosome membrane"/>
    <property type="evidence" value="ECO:0007669"/>
    <property type="project" value="UniProtKB-SubCell"/>
</dbReference>
<dbReference type="PANTHER" id="PTHR38422:SF1">
    <property type="entry name" value="SOMETHING ABOUT SILENCING PROTEIN 4"/>
    <property type="match status" value="1"/>
</dbReference>
<feature type="coiled-coil region" evidence="10">
    <location>
        <begin position="499"/>
        <end position="526"/>
    </location>
</feature>
<organism evidence="13 14">
    <name type="scientific">Trichophyton rubrum</name>
    <name type="common">Athlete's foot fungus</name>
    <name type="synonym">Epidermophyton rubrum</name>
    <dbReference type="NCBI Taxonomy" id="5551"/>
    <lineage>
        <taxon>Eukaryota</taxon>
        <taxon>Fungi</taxon>
        <taxon>Dikarya</taxon>
        <taxon>Ascomycota</taxon>
        <taxon>Pezizomycotina</taxon>
        <taxon>Eurotiomycetes</taxon>
        <taxon>Eurotiomycetidae</taxon>
        <taxon>Onygenales</taxon>
        <taxon>Arthrodermataceae</taxon>
        <taxon>Trichophyton</taxon>
    </lineage>
</organism>
<name>A0A178F0K3_TRIRU</name>
<keyword evidence="4" id="KW-0926">Vacuole</keyword>
<dbReference type="Proteomes" id="UP000243015">
    <property type="component" value="Unassembled WGS sequence"/>
</dbReference>
<dbReference type="SUPFAM" id="SSF64268">
    <property type="entry name" value="PX domain"/>
    <property type="match status" value="1"/>
</dbReference>
<dbReference type="PANTHER" id="PTHR38422">
    <property type="entry name" value="SOMETHING ABOUT SILENCING PROTEIN 4"/>
    <property type="match status" value="1"/>
</dbReference>
<dbReference type="GO" id="GO:0004402">
    <property type="term" value="F:histone acetyltransferase activity"/>
    <property type="evidence" value="ECO:0007669"/>
    <property type="project" value="TreeGrafter"/>
</dbReference>
<comment type="function">
    <text evidence="7">Recruits the lipid transfer protein VPS13 to endosomal and vacuolar membranes.</text>
</comment>
<dbReference type="EMBL" id="LHPM01000013">
    <property type="protein sequence ID" value="OAL65871.1"/>
    <property type="molecule type" value="Genomic_DNA"/>
</dbReference>
<evidence type="ECO:0000256" key="8">
    <source>
        <dbReference type="ARBA" id="ARBA00033774"/>
    </source>
</evidence>
<dbReference type="CDD" id="cd07280">
    <property type="entry name" value="PX_YPT35"/>
    <property type="match status" value="1"/>
</dbReference>
<feature type="compositionally biased region" description="Polar residues" evidence="11">
    <location>
        <begin position="23"/>
        <end position="32"/>
    </location>
</feature>
<dbReference type="InterPro" id="IPR038988">
    <property type="entry name" value="Sas4"/>
</dbReference>
<feature type="compositionally biased region" description="Low complexity" evidence="11">
    <location>
        <begin position="202"/>
        <end position="212"/>
    </location>
</feature>
<feature type="region of interest" description="Disordered" evidence="11">
    <location>
        <begin position="591"/>
        <end position="661"/>
    </location>
</feature>
<dbReference type="GO" id="GO:0033255">
    <property type="term" value="C:SAS acetyltransferase complex"/>
    <property type="evidence" value="ECO:0007669"/>
    <property type="project" value="InterPro"/>
</dbReference>
<evidence type="ECO:0000256" key="5">
    <source>
        <dbReference type="ARBA" id="ARBA00022753"/>
    </source>
</evidence>
<dbReference type="VEuPathDB" id="FungiDB:TERG_02055"/>
<comment type="similarity">
    <text evidence="3">Belongs to the YPT35 family.</text>
</comment>
<evidence type="ECO:0000256" key="11">
    <source>
        <dbReference type="SAM" id="MobiDB-lite"/>
    </source>
</evidence>
<dbReference type="Pfam" id="PF00787">
    <property type="entry name" value="PX"/>
    <property type="match status" value="1"/>
</dbReference>
<dbReference type="GO" id="GO:0032266">
    <property type="term" value="F:phosphatidylinositol-3-phosphate binding"/>
    <property type="evidence" value="ECO:0007669"/>
    <property type="project" value="InterPro"/>
</dbReference>
<comment type="caution">
    <text evidence="13">The sequence shown here is derived from an EMBL/GenBank/DDBJ whole genome shotgun (WGS) entry which is preliminary data.</text>
</comment>
<feature type="region of interest" description="Disordered" evidence="11">
    <location>
        <begin position="676"/>
        <end position="723"/>
    </location>
</feature>
<evidence type="ECO:0000256" key="4">
    <source>
        <dbReference type="ARBA" id="ARBA00022554"/>
    </source>
</evidence>
<proteinExistence type="inferred from homology"/>
<dbReference type="AlphaFoldDB" id="A0A178F0K3"/>
<feature type="region of interest" description="Disordered" evidence="11">
    <location>
        <begin position="1"/>
        <end position="39"/>
    </location>
</feature>
<feature type="region of interest" description="Disordered" evidence="11">
    <location>
        <begin position="245"/>
        <end position="282"/>
    </location>
</feature>
<dbReference type="InterPro" id="IPR029184">
    <property type="entry name" value="Sas4_dom"/>
</dbReference>
<accession>A0A178F0K3</accession>
<evidence type="ECO:0000259" key="12">
    <source>
        <dbReference type="PROSITE" id="PS50195"/>
    </source>
</evidence>
<reference evidence="13 14" key="1">
    <citation type="submission" date="2016-05" db="EMBL/GenBank/DDBJ databases">
        <title>Genome sequencing of Trichophyton rubrum CMCC(F)T1i isolated from hair.</title>
        <authorList>
            <person name="Zhan P."/>
            <person name="Tao Y."/>
            <person name="Liu W."/>
        </authorList>
    </citation>
    <scope>NUCLEOTIDE SEQUENCE [LARGE SCALE GENOMIC DNA]</scope>
    <source>
        <strain evidence="14">CMCC(F)T1i</strain>
    </source>
</reference>
<keyword evidence="6" id="KW-0472">Membrane</keyword>
<feature type="domain" description="PX" evidence="12">
    <location>
        <begin position="77"/>
        <end position="202"/>
    </location>
</feature>
<dbReference type="Pfam" id="PF15460">
    <property type="entry name" value="SAS4"/>
    <property type="match status" value="1"/>
</dbReference>
<feature type="compositionally biased region" description="Polar residues" evidence="11">
    <location>
        <begin position="322"/>
        <end position="336"/>
    </location>
</feature>
<feature type="compositionally biased region" description="Pro residues" evidence="11">
    <location>
        <begin position="213"/>
        <end position="227"/>
    </location>
</feature>
<protein>
    <recommendedName>
        <fullName evidence="8">Endosomal/vacuolar adapter protein YPT35</fullName>
    </recommendedName>
    <alternativeName>
        <fullName evidence="9">PX domain-containing protein YPT35</fullName>
    </alternativeName>
</protein>
<keyword evidence="10" id="KW-0175">Coiled coil</keyword>
<dbReference type="VEuPathDB" id="FungiDB:TERG_02056"/>
<evidence type="ECO:0000256" key="1">
    <source>
        <dbReference type="ARBA" id="ARBA00004148"/>
    </source>
</evidence>